<evidence type="ECO:0000313" key="1">
    <source>
        <dbReference type="EMBL" id="KAA6301440.1"/>
    </source>
</evidence>
<sequence>MSGRQDKKLIIYEKILYSLLEEGLIKNVFQSAVSFYDLNNNSGKYLYLASDIHRLFKYTHHLWKHNNLYNNAKQKLNSAYSTKFRENSTIENIILKSLYDNYELNLVSTCTKLKGTCFDEPVMKSCLQKCLPEENNSIKSWESISLTTDDSYNYNKNASSFDWKLGVFLEAQLFKIDNMNQFLCVFFVDKSTFGNKVYSINVFFDIEENASKIANKIIEVINSKSSGYCLLENYQHIDHLKSKLYPTDKKNEAEVVPINLSELKTQMQSTIKTAINGKLSEEKKDILRNILNYVNSGTDASRLNNAKNILDANSAYPVENLNKALQCLRDN</sequence>
<gene>
    <name evidence="1" type="ORF">EZS26_002427</name>
</gene>
<dbReference type="AlphaFoldDB" id="A0A5M8NZ69"/>
<proteinExistence type="predicted"/>
<comment type="caution">
    <text evidence="1">The sequence shown here is derived from an EMBL/GenBank/DDBJ whole genome shotgun (WGS) entry which is preliminary data.</text>
</comment>
<accession>A0A5M8NZ69</accession>
<dbReference type="Proteomes" id="UP000324575">
    <property type="component" value="Unassembled WGS sequence"/>
</dbReference>
<dbReference type="EMBL" id="SNRX01000019">
    <property type="protein sequence ID" value="KAA6301440.1"/>
    <property type="molecule type" value="Genomic_DNA"/>
</dbReference>
<name>A0A5M8NZ69_9BACT</name>
<protein>
    <submittedName>
        <fullName evidence="1">Uncharacterized protein</fullName>
    </submittedName>
</protein>
<evidence type="ECO:0000313" key="2">
    <source>
        <dbReference type="Proteomes" id="UP000324575"/>
    </source>
</evidence>
<organism evidence="1 2">
    <name type="scientific">Candidatus Ordinivivax streblomastigis</name>
    <dbReference type="NCBI Taxonomy" id="2540710"/>
    <lineage>
        <taxon>Bacteria</taxon>
        <taxon>Pseudomonadati</taxon>
        <taxon>Bacteroidota</taxon>
        <taxon>Bacteroidia</taxon>
        <taxon>Bacteroidales</taxon>
        <taxon>Candidatus Ordinivivax</taxon>
    </lineage>
</organism>
<reference evidence="1 2" key="1">
    <citation type="submission" date="2019-03" db="EMBL/GenBank/DDBJ databases">
        <title>Single cell metagenomics reveals metabolic interactions within the superorganism composed of flagellate Streblomastix strix and complex community of Bacteroidetes bacteria on its surface.</title>
        <authorList>
            <person name="Treitli S.C."/>
            <person name="Kolisko M."/>
            <person name="Husnik F."/>
            <person name="Keeling P."/>
            <person name="Hampl V."/>
        </authorList>
    </citation>
    <scope>NUCLEOTIDE SEQUENCE [LARGE SCALE GENOMIC DNA]</scope>
    <source>
        <strain evidence="1">St1</strain>
    </source>
</reference>